<dbReference type="RefSeq" id="WP_193721598.1">
    <property type="nucleotide sequence ID" value="NZ_WHPC01000010.1"/>
</dbReference>
<keyword evidence="2" id="KW-0472">Membrane</keyword>
<keyword evidence="2" id="KW-1133">Transmembrane helix</keyword>
<sequence>MLDDLLTLLGLDLRTVILATGTTAVLAAGVLTWPLSALVLWRYRRSVTSGMRRRARPAAAPAYGQAGAAPPSAPSPHRPVAAG</sequence>
<dbReference type="Proteomes" id="UP000437709">
    <property type="component" value="Unassembled WGS sequence"/>
</dbReference>
<dbReference type="EMBL" id="WHPC01000010">
    <property type="protein sequence ID" value="MPV36382.1"/>
    <property type="molecule type" value="Genomic_DNA"/>
</dbReference>
<evidence type="ECO:0000256" key="2">
    <source>
        <dbReference type="SAM" id="Phobius"/>
    </source>
</evidence>
<keyword evidence="2" id="KW-0812">Transmembrane</keyword>
<feature type="transmembrane region" description="Helical" evidence="2">
    <location>
        <begin position="16"/>
        <end position="43"/>
    </location>
</feature>
<organism evidence="3 4">
    <name type="scientific">Georgenia subflava</name>
    <dbReference type="NCBI Taxonomy" id="1622177"/>
    <lineage>
        <taxon>Bacteria</taxon>
        <taxon>Bacillati</taxon>
        <taxon>Actinomycetota</taxon>
        <taxon>Actinomycetes</taxon>
        <taxon>Micrococcales</taxon>
        <taxon>Bogoriellaceae</taxon>
        <taxon>Georgenia</taxon>
    </lineage>
</organism>
<name>A0A6N7ED88_9MICO</name>
<comment type="caution">
    <text evidence="3">The sequence shown here is derived from an EMBL/GenBank/DDBJ whole genome shotgun (WGS) entry which is preliminary data.</text>
</comment>
<protein>
    <submittedName>
        <fullName evidence="3">Uncharacterized protein</fullName>
    </submittedName>
</protein>
<evidence type="ECO:0000256" key="1">
    <source>
        <dbReference type="SAM" id="MobiDB-lite"/>
    </source>
</evidence>
<gene>
    <name evidence="3" type="ORF">GB881_04835</name>
</gene>
<dbReference type="AlphaFoldDB" id="A0A6N7ED88"/>
<keyword evidence="4" id="KW-1185">Reference proteome</keyword>
<feature type="non-terminal residue" evidence="3">
    <location>
        <position position="83"/>
    </location>
</feature>
<feature type="compositionally biased region" description="Low complexity" evidence="1">
    <location>
        <begin position="58"/>
        <end position="70"/>
    </location>
</feature>
<accession>A0A6N7ED88</accession>
<evidence type="ECO:0000313" key="3">
    <source>
        <dbReference type="EMBL" id="MPV36382.1"/>
    </source>
</evidence>
<proteinExistence type="predicted"/>
<feature type="region of interest" description="Disordered" evidence="1">
    <location>
        <begin position="58"/>
        <end position="83"/>
    </location>
</feature>
<evidence type="ECO:0000313" key="4">
    <source>
        <dbReference type="Proteomes" id="UP000437709"/>
    </source>
</evidence>
<reference evidence="3 4" key="1">
    <citation type="submission" date="2019-10" db="EMBL/GenBank/DDBJ databases">
        <title>Georgenia wutianyii sp. nov. and Georgenia yuyongxinii sp. nov. isolated from plateau pika (Ochotona curzoniae) in the Qinghai-Tibet plateau of China.</title>
        <authorList>
            <person name="Tian Z."/>
        </authorList>
    </citation>
    <scope>NUCLEOTIDE SEQUENCE [LARGE SCALE GENOMIC DNA]</scope>
    <source>
        <strain evidence="3 4">JCM 19765</strain>
    </source>
</reference>